<evidence type="ECO:0000313" key="3">
    <source>
        <dbReference type="Proteomes" id="UP000002035"/>
    </source>
</evidence>
<accession>C5FVR8</accession>
<dbReference type="GeneID" id="9227899"/>
<protein>
    <recommendedName>
        <fullName evidence="4">Myb-like domain-containing protein</fullName>
    </recommendedName>
</protein>
<organism evidence="2 3">
    <name type="scientific">Arthroderma otae (strain ATCC MYA-4605 / CBS 113480)</name>
    <name type="common">Microsporum canis</name>
    <dbReference type="NCBI Taxonomy" id="554155"/>
    <lineage>
        <taxon>Eukaryota</taxon>
        <taxon>Fungi</taxon>
        <taxon>Dikarya</taxon>
        <taxon>Ascomycota</taxon>
        <taxon>Pezizomycotina</taxon>
        <taxon>Eurotiomycetes</taxon>
        <taxon>Eurotiomycetidae</taxon>
        <taxon>Onygenales</taxon>
        <taxon>Arthrodermataceae</taxon>
        <taxon>Microsporum</taxon>
    </lineage>
</organism>
<name>C5FVR8_ARTOC</name>
<feature type="compositionally biased region" description="Basic residues" evidence="1">
    <location>
        <begin position="149"/>
        <end position="158"/>
    </location>
</feature>
<dbReference type="VEuPathDB" id="FungiDB:MCYG_06821"/>
<feature type="region of interest" description="Disordered" evidence="1">
    <location>
        <begin position="1"/>
        <end position="21"/>
    </location>
</feature>
<evidence type="ECO:0008006" key="4">
    <source>
        <dbReference type="Google" id="ProtNLM"/>
    </source>
</evidence>
<feature type="compositionally biased region" description="Basic and acidic residues" evidence="1">
    <location>
        <begin position="159"/>
        <end position="172"/>
    </location>
</feature>
<feature type="region of interest" description="Disordered" evidence="1">
    <location>
        <begin position="93"/>
        <end position="189"/>
    </location>
</feature>
<evidence type="ECO:0000313" key="2">
    <source>
        <dbReference type="EMBL" id="EEQ34002.1"/>
    </source>
</evidence>
<dbReference type="RefSeq" id="XP_002844857.1">
    <property type="nucleotide sequence ID" value="XM_002844811.1"/>
</dbReference>
<gene>
    <name evidence="2" type="ORF">MCYG_06821</name>
</gene>
<sequence>MTSTKKGKAVNATKEGPKLKVLNRPPTRTIVRWNDELDKKLLLAIQSACNKHGVRVPWGEVANMMQNNITDGAIVQHLAKLRTRMVEAGMEVPPPLRRAAGSLPKSPEVVEDLPAPNPVAGGKTNIRKKGAKRSLYDSGDESFDDGKKSNKKSNKKSKAIKEKDNSDNDKGKTNNIPIKSEDETEDSGVYGLQVTSETESVNEKADQDFVATGEEYANFKYAKSASVGTPSGSEPSNQGEPGFIHEASNDENAALPIQNSPEEVAVLRYLGNTGQHAIQPGEIQAPSATEAVMNGLQGVPMGIDQAVPPEFTPHHNLHDFTTPPPWLEDPTDGNRLEMPAQFELRDFGFIHGATDQNVAFVRGFQPSSARDQFQHGSYAPHPLYPNALRR</sequence>
<feature type="region of interest" description="Disordered" evidence="1">
    <location>
        <begin position="225"/>
        <end position="246"/>
    </location>
</feature>
<keyword evidence="3" id="KW-1185">Reference proteome</keyword>
<feature type="region of interest" description="Disordered" evidence="1">
    <location>
        <begin position="370"/>
        <end position="390"/>
    </location>
</feature>
<dbReference type="AlphaFoldDB" id="C5FVR8"/>
<feature type="compositionally biased region" description="Polar residues" evidence="1">
    <location>
        <begin position="226"/>
        <end position="239"/>
    </location>
</feature>
<dbReference type="OrthoDB" id="3903267at2759"/>
<dbReference type="EMBL" id="DS995706">
    <property type="protein sequence ID" value="EEQ34002.1"/>
    <property type="molecule type" value="Genomic_DNA"/>
</dbReference>
<dbReference type="eggNOG" id="ENOG502T15E">
    <property type="taxonomic scope" value="Eukaryota"/>
</dbReference>
<dbReference type="STRING" id="554155.C5FVR8"/>
<proteinExistence type="predicted"/>
<dbReference type="OMA" id="WIEVALM"/>
<dbReference type="HOGENOM" id="CLU_617048_0_0_1"/>
<reference evidence="3" key="1">
    <citation type="journal article" date="2012" name="MBio">
        <title>Comparative genome analysis of Trichophyton rubrum and related dermatophytes reveals candidate genes involved in infection.</title>
        <authorList>
            <person name="Martinez D.A."/>
            <person name="Oliver B.G."/>
            <person name="Graeser Y."/>
            <person name="Goldberg J.M."/>
            <person name="Li W."/>
            <person name="Martinez-Rossi N.M."/>
            <person name="Monod M."/>
            <person name="Shelest E."/>
            <person name="Barton R.C."/>
            <person name="Birch E."/>
            <person name="Brakhage A.A."/>
            <person name="Chen Z."/>
            <person name="Gurr S.J."/>
            <person name="Heiman D."/>
            <person name="Heitman J."/>
            <person name="Kosti I."/>
            <person name="Rossi A."/>
            <person name="Saif S."/>
            <person name="Samalova M."/>
            <person name="Saunders C.W."/>
            <person name="Shea T."/>
            <person name="Summerbell R.C."/>
            <person name="Xu J."/>
            <person name="Young S."/>
            <person name="Zeng Q."/>
            <person name="Birren B.W."/>
            <person name="Cuomo C.A."/>
            <person name="White T.C."/>
        </authorList>
    </citation>
    <scope>NUCLEOTIDE SEQUENCE [LARGE SCALE GENOMIC DNA]</scope>
    <source>
        <strain evidence="3">ATCC MYA-4605 / CBS 113480</strain>
    </source>
</reference>
<evidence type="ECO:0000256" key="1">
    <source>
        <dbReference type="SAM" id="MobiDB-lite"/>
    </source>
</evidence>
<dbReference type="Proteomes" id="UP000002035">
    <property type="component" value="Unassembled WGS sequence"/>
</dbReference>